<dbReference type="Proteomes" id="UP000034455">
    <property type="component" value="Unassembled WGS sequence"/>
</dbReference>
<evidence type="ECO:0000256" key="1">
    <source>
        <dbReference type="SAM" id="Coils"/>
    </source>
</evidence>
<gene>
    <name evidence="2" type="ORF">UF66_0085</name>
</gene>
<evidence type="ECO:0000313" key="3">
    <source>
        <dbReference type="Proteomes" id="UP000034455"/>
    </source>
</evidence>
<sequence length="202" mass="23053">MGSKTNSKPTVNEIFPTHLEVIKNMLKQSKHIANNGSYQDSINVLYNKLEEGNLSTQEYELILNEIDNLRREKATNPNVNGQIVVNLPSNIKSLDQLQKVTHSETDNANKVIKSVEKENESINQQINELKAKIESNNNYIGEIINQQSLNDVAKPIIEGEFKYYDAKRFYSDFMWKKATGLLQKKTLGKKIINYPNLAPSKK</sequence>
<evidence type="ECO:0000313" key="2">
    <source>
        <dbReference type="EMBL" id="KKI64104.1"/>
    </source>
</evidence>
<organism evidence="2 3">
    <name type="scientific">Staphylococcus cohnii subsp. cohnii</name>
    <dbReference type="NCBI Taxonomy" id="74704"/>
    <lineage>
        <taxon>Bacteria</taxon>
        <taxon>Bacillati</taxon>
        <taxon>Bacillota</taxon>
        <taxon>Bacilli</taxon>
        <taxon>Bacillales</taxon>
        <taxon>Staphylococcaceae</taxon>
        <taxon>Staphylococcus</taxon>
        <taxon>Staphylococcus cohnii species complex</taxon>
    </lineage>
</organism>
<protein>
    <submittedName>
        <fullName evidence="2">Uncharacterized protein</fullName>
    </submittedName>
</protein>
<dbReference type="EMBL" id="LAKJ01000010">
    <property type="protein sequence ID" value="KKI64104.1"/>
    <property type="molecule type" value="Genomic_DNA"/>
</dbReference>
<reference evidence="2 3" key="1">
    <citation type="submission" date="2015-03" db="EMBL/GenBank/DDBJ databases">
        <title>Genome Assembly of Staphylococcus cohnii subsp. cohnii strain G22B2.</title>
        <authorList>
            <person name="Nair G."/>
            <person name="Kaur G."/>
            <person name="Khatri I."/>
            <person name="Singh N.K."/>
            <person name="Sathyabama S."/>
            <person name="Maurya S.K."/>
            <person name="Subramanian S."/>
            <person name="Agrewala J.N."/>
            <person name="Mayilraj S."/>
        </authorList>
    </citation>
    <scope>NUCLEOTIDE SEQUENCE [LARGE SCALE GENOMIC DNA]</scope>
    <source>
        <strain evidence="2 3">G22B2</strain>
    </source>
</reference>
<proteinExistence type="predicted"/>
<feature type="coiled-coil region" evidence="1">
    <location>
        <begin position="105"/>
        <end position="139"/>
    </location>
</feature>
<dbReference type="RefSeq" id="WP_046467709.1">
    <property type="nucleotide sequence ID" value="NZ_LAKJ01000010.1"/>
</dbReference>
<dbReference type="AlphaFoldDB" id="A0A0M2NZY1"/>
<keyword evidence="1" id="KW-0175">Coiled coil</keyword>
<dbReference type="PATRIC" id="fig|74704.6.peg.88"/>
<comment type="caution">
    <text evidence="2">The sequence shown here is derived from an EMBL/GenBank/DDBJ whole genome shotgun (WGS) entry which is preliminary data.</text>
</comment>
<name>A0A0M2NZY1_STACC</name>
<accession>A0A0M2NZY1</accession>